<dbReference type="EMBL" id="KN831780">
    <property type="protein sequence ID" value="KIM41636.1"/>
    <property type="molecule type" value="Genomic_DNA"/>
</dbReference>
<reference evidence="1 2" key="1">
    <citation type="submission" date="2014-04" db="EMBL/GenBank/DDBJ databases">
        <authorList>
            <consortium name="DOE Joint Genome Institute"/>
            <person name="Kuo A."/>
            <person name="Gay G."/>
            <person name="Dore J."/>
            <person name="Kohler A."/>
            <person name="Nagy L.G."/>
            <person name="Floudas D."/>
            <person name="Copeland A."/>
            <person name="Barry K.W."/>
            <person name="Cichocki N."/>
            <person name="Veneault-Fourrey C."/>
            <person name="LaButti K."/>
            <person name="Lindquist E.A."/>
            <person name="Lipzen A."/>
            <person name="Lundell T."/>
            <person name="Morin E."/>
            <person name="Murat C."/>
            <person name="Sun H."/>
            <person name="Tunlid A."/>
            <person name="Henrissat B."/>
            <person name="Grigoriev I.V."/>
            <person name="Hibbett D.S."/>
            <person name="Martin F."/>
            <person name="Nordberg H.P."/>
            <person name="Cantor M.N."/>
            <person name="Hua S.X."/>
        </authorList>
    </citation>
    <scope>NUCLEOTIDE SEQUENCE [LARGE SCALE GENOMIC DNA]</scope>
    <source>
        <strain evidence="2">h7</strain>
    </source>
</reference>
<reference evidence="2" key="2">
    <citation type="submission" date="2015-01" db="EMBL/GenBank/DDBJ databases">
        <title>Evolutionary Origins and Diversification of the Mycorrhizal Mutualists.</title>
        <authorList>
            <consortium name="DOE Joint Genome Institute"/>
            <consortium name="Mycorrhizal Genomics Consortium"/>
            <person name="Kohler A."/>
            <person name="Kuo A."/>
            <person name="Nagy L.G."/>
            <person name="Floudas D."/>
            <person name="Copeland A."/>
            <person name="Barry K.W."/>
            <person name="Cichocki N."/>
            <person name="Veneault-Fourrey C."/>
            <person name="LaButti K."/>
            <person name="Lindquist E.A."/>
            <person name="Lipzen A."/>
            <person name="Lundell T."/>
            <person name="Morin E."/>
            <person name="Murat C."/>
            <person name="Riley R."/>
            <person name="Ohm R."/>
            <person name="Sun H."/>
            <person name="Tunlid A."/>
            <person name="Henrissat B."/>
            <person name="Grigoriev I.V."/>
            <person name="Hibbett D.S."/>
            <person name="Martin F."/>
        </authorList>
    </citation>
    <scope>NUCLEOTIDE SEQUENCE [LARGE SCALE GENOMIC DNA]</scope>
    <source>
        <strain evidence="2">h7</strain>
    </source>
</reference>
<dbReference type="AlphaFoldDB" id="A0A0C3CDH9"/>
<evidence type="ECO:0000313" key="1">
    <source>
        <dbReference type="EMBL" id="KIM41636.1"/>
    </source>
</evidence>
<dbReference type="Proteomes" id="UP000053424">
    <property type="component" value="Unassembled WGS sequence"/>
</dbReference>
<accession>A0A0C3CDH9</accession>
<sequence>MWNQFYVPSRMLLKNLLTPYTSYGEDCGLPTMTGALLYFAITNMPMTHLMEPVQVDVHW</sequence>
<organism evidence="1 2">
    <name type="scientific">Hebeloma cylindrosporum</name>
    <dbReference type="NCBI Taxonomy" id="76867"/>
    <lineage>
        <taxon>Eukaryota</taxon>
        <taxon>Fungi</taxon>
        <taxon>Dikarya</taxon>
        <taxon>Basidiomycota</taxon>
        <taxon>Agaricomycotina</taxon>
        <taxon>Agaricomycetes</taxon>
        <taxon>Agaricomycetidae</taxon>
        <taxon>Agaricales</taxon>
        <taxon>Agaricineae</taxon>
        <taxon>Hymenogastraceae</taxon>
        <taxon>Hebeloma</taxon>
    </lineage>
</organism>
<proteinExistence type="predicted"/>
<dbReference type="HOGENOM" id="CLU_2961020_0_0_1"/>
<gene>
    <name evidence="1" type="ORF">M413DRAFT_445608</name>
</gene>
<name>A0A0C3CDH9_HEBCY</name>
<evidence type="ECO:0000313" key="2">
    <source>
        <dbReference type="Proteomes" id="UP000053424"/>
    </source>
</evidence>
<protein>
    <submittedName>
        <fullName evidence="1">Uncharacterized protein</fullName>
    </submittedName>
</protein>
<keyword evidence="2" id="KW-1185">Reference proteome</keyword>